<dbReference type="AlphaFoldDB" id="A0A915JMV4"/>
<organism evidence="2 3">
    <name type="scientific">Romanomermis culicivorax</name>
    <name type="common">Nematode worm</name>
    <dbReference type="NCBI Taxonomy" id="13658"/>
    <lineage>
        <taxon>Eukaryota</taxon>
        <taxon>Metazoa</taxon>
        <taxon>Ecdysozoa</taxon>
        <taxon>Nematoda</taxon>
        <taxon>Enoplea</taxon>
        <taxon>Dorylaimia</taxon>
        <taxon>Mermithida</taxon>
        <taxon>Mermithoidea</taxon>
        <taxon>Mermithidae</taxon>
        <taxon>Romanomermis</taxon>
    </lineage>
</organism>
<dbReference type="WBParaSite" id="nRc.2.0.1.t27433-RA">
    <property type="protein sequence ID" value="nRc.2.0.1.t27433-RA"/>
    <property type="gene ID" value="nRc.2.0.1.g27433"/>
</dbReference>
<evidence type="ECO:0000256" key="1">
    <source>
        <dbReference type="SAM" id="SignalP"/>
    </source>
</evidence>
<feature type="chain" id="PRO_5037642588" evidence="1">
    <location>
        <begin position="18"/>
        <end position="252"/>
    </location>
</feature>
<keyword evidence="1" id="KW-0732">Signal</keyword>
<feature type="signal peptide" evidence="1">
    <location>
        <begin position="1"/>
        <end position="17"/>
    </location>
</feature>
<evidence type="ECO:0000313" key="2">
    <source>
        <dbReference type="Proteomes" id="UP000887565"/>
    </source>
</evidence>
<sequence>MIATLVILAALTARIMQIRSNNQSDINDDIWNGLNFGGLFSVNGSLEGDSKIDKSGECSFYTMLTENGNNQQNSHRFGFSIGKLLNFLSPCSYMDYSKIRESDITDYLRNVKGWLGVSTNQKAPQTVSRPSNFSSTIDSFQLCSNDYRNCQFFKIDARNAKRMKFPQPKERAHLNRKKTLLDWKVFVWLQIYDIIKFLRFNQRSISFDIKFFDQDDRLLDGSKVDVLLLLKHTTSKKFCSIISQQRKAGKKH</sequence>
<keyword evidence="2" id="KW-1185">Reference proteome</keyword>
<reference evidence="3" key="1">
    <citation type="submission" date="2022-11" db="UniProtKB">
        <authorList>
            <consortium name="WormBaseParasite"/>
        </authorList>
    </citation>
    <scope>IDENTIFICATION</scope>
</reference>
<accession>A0A915JMV4</accession>
<evidence type="ECO:0000313" key="3">
    <source>
        <dbReference type="WBParaSite" id="nRc.2.0.1.t27433-RA"/>
    </source>
</evidence>
<proteinExistence type="predicted"/>
<protein>
    <submittedName>
        <fullName evidence="3">Uncharacterized protein</fullName>
    </submittedName>
</protein>
<name>A0A915JMV4_ROMCU</name>
<dbReference type="Proteomes" id="UP000887565">
    <property type="component" value="Unplaced"/>
</dbReference>